<accession>A0A139ADL4</accession>
<keyword evidence="3" id="KW-1185">Reference proteome</keyword>
<feature type="compositionally biased region" description="Polar residues" evidence="1">
    <location>
        <begin position="750"/>
        <end position="762"/>
    </location>
</feature>
<feature type="region of interest" description="Disordered" evidence="1">
    <location>
        <begin position="741"/>
        <end position="762"/>
    </location>
</feature>
<feature type="compositionally biased region" description="Polar residues" evidence="1">
    <location>
        <begin position="1"/>
        <end position="24"/>
    </location>
</feature>
<feature type="region of interest" description="Disordered" evidence="1">
    <location>
        <begin position="65"/>
        <end position="90"/>
    </location>
</feature>
<feature type="region of interest" description="Disordered" evidence="1">
    <location>
        <begin position="345"/>
        <end position="376"/>
    </location>
</feature>
<feature type="compositionally biased region" description="Polar residues" evidence="1">
    <location>
        <begin position="131"/>
        <end position="170"/>
    </location>
</feature>
<feature type="region of interest" description="Disordered" evidence="1">
    <location>
        <begin position="397"/>
        <end position="440"/>
    </location>
</feature>
<evidence type="ECO:0000256" key="1">
    <source>
        <dbReference type="SAM" id="MobiDB-lite"/>
    </source>
</evidence>
<feature type="compositionally biased region" description="Polar residues" evidence="1">
    <location>
        <begin position="345"/>
        <end position="362"/>
    </location>
</feature>
<feature type="compositionally biased region" description="Polar residues" evidence="1">
    <location>
        <begin position="107"/>
        <end position="123"/>
    </location>
</feature>
<feature type="compositionally biased region" description="Basic and acidic residues" evidence="1">
    <location>
        <begin position="420"/>
        <end position="434"/>
    </location>
</feature>
<sequence length="817" mass="86411">MEDTPPTSVFPSDLHTATSKQSSLGRPASPPNSVYVSVSTSVDHIAGTAQGDATTSACVKFLQTPPSSASARSNPDVPNSPSSFYTASPHSPARPFARAFPLHTHFRSSSSSRGMPQYLNSALESPRRATSESAVSPSSLLNRTASMRRSFAGSNEQRFPRSASGSTSITLPHVPTHHVRSRTAPAGGSVADLVRRLDSVTGSIGMDLSEDSRGVGGAAMGPAASVGGRPAGRSREASFASHRRHPSNIAPLSIQLLSGLSISMPTVPIVPSSVNTSTAFDHRGTDSRVPEMRRNDLGDKRVRELMDAKSQSPIDTGSLSPGTPDFVTPTTVTVANPTANFETYQSHDVASSTAASEGTHWSNGRKKPQSSTRPFSIAHDLRPLAVLNLGVLDRDCRVSSPDEPKPPSSFQDPDSSTASHHSDVVNTSHHDSSRTKPVQLGHTRAASTGMWTGRVSNTIADLPIIPASNDPSISPSIAAPTFSLTSMRPAPAESRHAASSNTLDSGAVVYAIPPGLPAPDPLLHPLLGAPQKLNLHTSEILRLYTLLTRESTVPGGYSTSDSMAIASSLKLAFRETLECLEKAAEDLCRGKAKAHSEGSTNVKNVARDVESLSEIVQSELSTVGRSLAATEGMNEVFVRAQEVLKNAISEFMSPEASQERKAPVEWVIEPSLADPSICPPSPVFTTSPRLKEDYRSFVLDNFDYGAGWFNSFFIGRDHKLFVATSSSLGSVIISIVEEGPPAADKEGHSQGPSRDSGTYPSGIGSTDSIDLAAAIGMEISAGNNTAQSDLGGRVFRGILRCKDWYDVQAPVTSPRSS</sequence>
<evidence type="ECO:0000313" key="2">
    <source>
        <dbReference type="EMBL" id="KXS14848.1"/>
    </source>
</evidence>
<reference evidence="2 3" key="1">
    <citation type="journal article" date="2015" name="Genome Biol. Evol.">
        <title>Phylogenomic analyses indicate that early fungi evolved digesting cell walls of algal ancestors of land plants.</title>
        <authorList>
            <person name="Chang Y."/>
            <person name="Wang S."/>
            <person name="Sekimoto S."/>
            <person name="Aerts A.L."/>
            <person name="Choi C."/>
            <person name="Clum A."/>
            <person name="LaButti K.M."/>
            <person name="Lindquist E.A."/>
            <person name="Yee Ngan C."/>
            <person name="Ohm R.A."/>
            <person name="Salamov A.A."/>
            <person name="Grigoriev I.V."/>
            <person name="Spatafora J.W."/>
            <person name="Berbee M.L."/>
        </authorList>
    </citation>
    <scope>NUCLEOTIDE SEQUENCE [LARGE SCALE GENOMIC DNA]</scope>
    <source>
        <strain evidence="2 3">JEL478</strain>
    </source>
</reference>
<feature type="compositionally biased region" description="Basic and acidic residues" evidence="1">
    <location>
        <begin position="280"/>
        <end position="307"/>
    </location>
</feature>
<organism evidence="2 3">
    <name type="scientific">Gonapodya prolifera (strain JEL478)</name>
    <name type="common">Monoblepharis prolifera</name>
    <dbReference type="NCBI Taxonomy" id="1344416"/>
    <lineage>
        <taxon>Eukaryota</taxon>
        <taxon>Fungi</taxon>
        <taxon>Fungi incertae sedis</taxon>
        <taxon>Chytridiomycota</taxon>
        <taxon>Chytridiomycota incertae sedis</taxon>
        <taxon>Monoblepharidomycetes</taxon>
        <taxon>Monoblepharidales</taxon>
        <taxon>Gonapodyaceae</taxon>
        <taxon>Gonapodya</taxon>
    </lineage>
</organism>
<dbReference type="EMBL" id="KQ965766">
    <property type="protein sequence ID" value="KXS14848.1"/>
    <property type="molecule type" value="Genomic_DNA"/>
</dbReference>
<gene>
    <name evidence="2" type="ORF">M427DRAFT_70401</name>
</gene>
<name>A0A139ADL4_GONPJ</name>
<feature type="compositionally biased region" description="Low complexity" evidence="1">
    <location>
        <begin position="321"/>
        <end position="331"/>
    </location>
</feature>
<feature type="compositionally biased region" description="Polar residues" evidence="1">
    <location>
        <begin position="309"/>
        <end position="320"/>
    </location>
</feature>
<feature type="region of interest" description="Disordered" evidence="1">
    <location>
        <begin position="272"/>
        <end position="331"/>
    </location>
</feature>
<proteinExistence type="predicted"/>
<feature type="region of interest" description="Disordered" evidence="1">
    <location>
        <begin position="106"/>
        <end position="187"/>
    </location>
</feature>
<feature type="region of interest" description="Disordered" evidence="1">
    <location>
        <begin position="1"/>
        <end position="35"/>
    </location>
</feature>
<feature type="region of interest" description="Disordered" evidence="1">
    <location>
        <begin position="211"/>
        <end position="244"/>
    </location>
</feature>
<feature type="compositionally biased region" description="Polar residues" evidence="1">
    <location>
        <begin position="408"/>
        <end position="419"/>
    </location>
</feature>
<dbReference type="AlphaFoldDB" id="A0A139ADL4"/>
<feature type="compositionally biased region" description="Polar residues" evidence="1">
    <location>
        <begin position="65"/>
        <end position="89"/>
    </location>
</feature>
<dbReference type="Proteomes" id="UP000070544">
    <property type="component" value="Unassembled WGS sequence"/>
</dbReference>
<protein>
    <submittedName>
        <fullName evidence="2">Uncharacterized protein</fullName>
    </submittedName>
</protein>
<evidence type="ECO:0000313" key="3">
    <source>
        <dbReference type="Proteomes" id="UP000070544"/>
    </source>
</evidence>